<reference evidence="7" key="1">
    <citation type="journal article" date="2020" name="MBio">
        <title>Horizontal gene transfer to a defensive symbiont with a reduced genome amongst a multipartite beetle microbiome.</title>
        <authorList>
            <person name="Waterworth S.C."/>
            <person name="Florez L.V."/>
            <person name="Rees E.R."/>
            <person name="Hertweck C."/>
            <person name="Kaltenpoth M."/>
            <person name="Kwan J.C."/>
        </authorList>
    </citation>
    <scope>NUCLEOTIDE SEQUENCE [LARGE SCALE GENOMIC DNA]</scope>
</reference>
<dbReference type="Proteomes" id="UP000490535">
    <property type="component" value="Unassembled WGS sequence"/>
</dbReference>
<comment type="caution">
    <text evidence="6">The sequence shown here is derived from an EMBL/GenBank/DDBJ whole genome shotgun (WGS) entry which is preliminary data.</text>
</comment>
<organism evidence="6 7">
    <name type="scientific">Acinetobacter bereziniae</name>
    <name type="common">Acinetobacter genomosp. 10</name>
    <dbReference type="NCBI Taxonomy" id="106648"/>
    <lineage>
        <taxon>Bacteria</taxon>
        <taxon>Pseudomonadati</taxon>
        <taxon>Pseudomonadota</taxon>
        <taxon>Gammaproteobacteria</taxon>
        <taxon>Moraxellales</taxon>
        <taxon>Moraxellaceae</taxon>
        <taxon>Acinetobacter</taxon>
    </lineage>
</organism>
<proteinExistence type="predicted"/>
<dbReference type="PROSITE" id="PS50977">
    <property type="entry name" value="HTH_TETR_2"/>
    <property type="match status" value="1"/>
</dbReference>
<dbReference type="SUPFAM" id="SSF48498">
    <property type="entry name" value="Tetracyclin repressor-like, C-terminal domain"/>
    <property type="match status" value="1"/>
</dbReference>
<keyword evidence="1" id="KW-0805">Transcription regulation</keyword>
<dbReference type="AlphaFoldDB" id="A0A833PF62"/>
<dbReference type="Pfam" id="PF17920">
    <property type="entry name" value="TetR_C_16"/>
    <property type="match status" value="1"/>
</dbReference>
<dbReference type="InterPro" id="IPR001647">
    <property type="entry name" value="HTH_TetR"/>
</dbReference>
<feature type="DNA-binding region" description="H-T-H motif" evidence="4">
    <location>
        <begin position="66"/>
        <end position="85"/>
    </location>
</feature>
<evidence type="ECO:0000259" key="5">
    <source>
        <dbReference type="PROSITE" id="PS50977"/>
    </source>
</evidence>
<feature type="domain" description="HTH tetR-type" evidence="5">
    <location>
        <begin position="43"/>
        <end position="103"/>
    </location>
</feature>
<dbReference type="PRINTS" id="PR00455">
    <property type="entry name" value="HTHTETR"/>
</dbReference>
<sequence length="227" mass="24745">MYTGVYVIEFDFTCLHLYTNKNIKTYSEFCMQESKNKLRRDSTATRAAILASARSAFARAGYDGVGVREIAAGAGVTAMLVNRYFGSKEQLFAEAVEQTMTSNSLIGNGIMASPEPAQALAEALIQMTRRGTTPLDGFLISFHSASSPRVAEIGSEMISKHHLATMAKALKGDLAHERAALLLAMISGFQIMRQMIALPALTDANEDDLNQLLTKILNDLIEPPHET</sequence>
<dbReference type="InterPro" id="IPR009057">
    <property type="entry name" value="Homeodomain-like_sf"/>
</dbReference>
<evidence type="ECO:0000256" key="2">
    <source>
        <dbReference type="ARBA" id="ARBA00023125"/>
    </source>
</evidence>
<gene>
    <name evidence="6" type="primary">betI_3</name>
    <name evidence="6" type="ORF">GAK29_01587</name>
</gene>
<dbReference type="InterPro" id="IPR041678">
    <property type="entry name" value="TetR_C_16"/>
</dbReference>
<dbReference type="GO" id="GO:0003700">
    <property type="term" value="F:DNA-binding transcription factor activity"/>
    <property type="evidence" value="ECO:0007669"/>
    <property type="project" value="TreeGrafter"/>
</dbReference>
<dbReference type="GO" id="GO:0000976">
    <property type="term" value="F:transcription cis-regulatory region binding"/>
    <property type="evidence" value="ECO:0007669"/>
    <property type="project" value="TreeGrafter"/>
</dbReference>
<dbReference type="PANTHER" id="PTHR30055:SF234">
    <property type="entry name" value="HTH-TYPE TRANSCRIPTIONAL REGULATOR BETI"/>
    <property type="match status" value="1"/>
</dbReference>
<evidence type="ECO:0000313" key="6">
    <source>
        <dbReference type="EMBL" id="KAF1026006.1"/>
    </source>
</evidence>
<accession>A0A833PF62</accession>
<keyword evidence="3" id="KW-0804">Transcription</keyword>
<protein>
    <submittedName>
        <fullName evidence="6">HTH-type transcriptional regulator BetI</fullName>
    </submittedName>
</protein>
<dbReference type="PANTHER" id="PTHR30055">
    <property type="entry name" value="HTH-TYPE TRANSCRIPTIONAL REGULATOR RUTR"/>
    <property type="match status" value="1"/>
</dbReference>
<dbReference type="InterPro" id="IPR050109">
    <property type="entry name" value="HTH-type_TetR-like_transc_reg"/>
</dbReference>
<evidence type="ECO:0000256" key="3">
    <source>
        <dbReference type="ARBA" id="ARBA00023163"/>
    </source>
</evidence>
<dbReference type="Gene3D" id="1.10.357.10">
    <property type="entry name" value="Tetracycline Repressor, domain 2"/>
    <property type="match status" value="1"/>
</dbReference>
<evidence type="ECO:0000256" key="1">
    <source>
        <dbReference type="ARBA" id="ARBA00023015"/>
    </source>
</evidence>
<dbReference type="InterPro" id="IPR036271">
    <property type="entry name" value="Tet_transcr_reg_TetR-rel_C_sf"/>
</dbReference>
<evidence type="ECO:0000256" key="4">
    <source>
        <dbReference type="PROSITE-ProRule" id="PRU00335"/>
    </source>
</evidence>
<dbReference type="SUPFAM" id="SSF46689">
    <property type="entry name" value="Homeodomain-like"/>
    <property type="match status" value="1"/>
</dbReference>
<dbReference type="Pfam" id="PF00440">
    <property type="entry name" value="TetR_N"/>
    <property type="match status" value="1"/>
</dbReference>
<name>A0A833PF62_ACIBZ</name>
<evidence type="ECO:0000313" key="7">
    <source>
        <dbReference type="Proteomes" id="UP000490535"/>
    </source>
</evidence>
<keyword evidence="2 4" id="KW-0238">DNA-binding</keyword>
<dbReference type="EMBL" id="WNDP01000030">
    <property type="protein sequence ID" value="KAF1026006.1"/>
    <property type="molecule type" value="Genomic_DNA"/>
</dbReference>